<protein>
    <recommendedName>
        <fullName evidence="4">Aminoglycoside N(3)-acetyltransferase</fullName>
        <ecNumber evidence="4">2.3.1.-</ecNumber>
    </recommendedName>
</protein>
<dbReference type="GO" id="GO:0046677">
    <property type="term" value="P:response to antibiotic"/>
    <property type="evidence" value="ECO:0007669"/>
    <property type="project" value="UniProtKB-KW"/>
</dbReference>
<evidence type="ECO:0000256" key="3">
    <source>
        <dbReference type="ARBA" id="ARBA00023315"/>
    </source>
</evidence>
<organism evidence="5 6">
    <name type="scientific">Scardovia wiggsiae F0424</name>
    <dbReference type="NCBI Taxonomy" id="857290"/>
    <lineage>
        <taxon>Bacteria</taxon>
        <taxon>Bacillati</taxon>
        <taxon>Actinomycetota</taxon>
        <taxon>Actinomycetes</taxon>
        <taxon>Bifidobacteriales</taxon>
        <taxon>Bifidobacteriaceae</taxon>
        <taxon>Scardovia</taxon>
    </lineage>
</organism>
<dbReference type="PANTHER" id="PTHR11104:SF0">
    <property type="entry name" value="SPBETA PROPHAGE-DERIVED AMINOGLYCOSIDE N(3')-ACETYLTRANSFERASE-LIKE PROTEIN YOKD"/>
    <property type="match status" value="1"/>
</dbReference>
<gene>
    <name evidence="5" type="ORF">HMPREF9156_01212</name>
</gene>
<dbReference type="eggNOG" id="COG2746">
    <property type="taxonomic scope" value="Bacteria"/>
</dbReference>
<dbReference type="Proteomes" id="UP000006415">
    <property type="component" value="Unassembled WGS sequence"/>
</dbReference>
<dbReference type="Pfam" id="PF02522">
    <property type="entry name" value="Antibiotic_NAT"/>
    <property type="match status" value="1"/>
</dbReference>
<keyword evidence="2 4" id="KW-0808">Transferase</keyword>
<evidence type="ECO:0000256" key="4">
    <source>
        <dbReference type="RuleBase" id="RU365031"/>
    </source>
</evidence>
<keyword evidence="4" id="KW-0046">Antibiotic resistance</keyword>
<name>J0LLL1_9BIFI</name>
<sequence>MAWEQQTITTVTSDSQLHKALLSIGLQPTDSCIVHTRMSAFGFIPGGEQTVVSVLKEVLTDGDIIMPAQSTDLSSPEGWEFPPVDPSLISSVHDALPAFDPDLTPVHGLGRIPEYFRTLHNTRRSLHPLYSMAAWGKHADWICETCTYDMPFGEGSPLDKLYQLDGKVLFLGTGFDTCTAIHYAESTIGRPLIRETAPVGKTDTDQRKASVKWITYDSVDLDKYDDFTAFGHHFMDTDPSAIRSVKLNGARIITFPIRTLVSRAREYYRNKDREMQNM</sequence>
<dbReference type="EMBL" id="AGZS01000006">
    <property type="protein sequence ID" value="EJD64717.1"/>
    <property type="molecule type" value="Genomic_DNA"/>
</dbReference>
<dbReference type="STRING" id="857290.HMPREF9156_01212"/>
<comment type="catalytic activity">
    <reaction evidence="4">
        <text>a 2-deoxystreptamine antibiotic + acetyl-CoA = an N(3)-acetyl-2-deoxystreptamine antibiotic + CoA + H(+)</text>
        <dbReference type="Rhea" id="RHEA:12665"/>
        <dbReference type="ChEBI" id="CHEBI:15378"/>
        <dbReference type="ChEBI" id="CHEBI:57287"/>
        <dbReference type="ChEBI" id="CHEBI:57288"/>
        <dbReference type="ChEBI" id="CHEBI:57921"/>
        <dbReference type="ChEBI" id="CHEBI:77452"/>
        <dbReference type="EC" id="2.3.1.81"/>
    </reaction>
</comment>
<dbReference type="OrthoDB" id="7330654at2"/>
<dbReference type="AlphaFoldDB" id="J0LLL1"/>
<dbReference type="InterPro" id="IPR003679">
    <property type="entry name" value="Amioglycoside_AcTrfase"/>
</dbReference>
<dbReference type="RefSeq" id="WP_007148275.1">
    <property type="nucleotide sequence ID" value="NZ_AKCI01000001.1"/>
</dbReference>
<evidence type="ECO:0000256" key="2">
    <source>
        <dbReference type="ARBA" id="ARBA00022679"/>
    </source>
</evidence>
<evidence type="ECO:0000256" key="1">
    <source>
        <dbReference type="ARBA" id="ARBA00006383"/>
    </source>
</evidence>
<accession>J0LLL1</accession>
<dbReference type="HOGENOM" id="CLU_060091_0_1_11"/>
<reference evidence="5 6" key="1">
    <citation type="submission" date="2012-01" db="EMBL/GenBank/DDBJ databases">
        <title>The Genome Sequence of Scardovia wiggsiae F0424.</title>
        <authorList>
            <consortium name="The Broad Institute Genome Sequencing Platform"/>
            <person name="Earl A."/>
            <person name="Ward D."/>
            <person name="Feldgarden M."/>
            <person name="Gevers D."/>
            <person name="Izard J."/>
            <person name="Ganesan A."/>
            <person name="Baranova O.V."/>
            <person name="Blanton J.M."/>
            <person name="Tanner A.C."/>
            <person name="Mathney J."/>
            <person name="Dewhirst F.E."/>
            <person name="Young S.K."/>
            <person name="Zeng Q."/>
            <person name="Gargeya S."/>
            <person name="Fitzgerald M."/>
            <person name="Haas B."/>
            <person name="Abouelleil A."/>
            <person name="Alvarado L."/>
            <person name="Arachchi H.M."/>
            <person name="Berlin A."/>
            <person name="Chapman S.B."/>
            <person name="Gearin G."/>
            <person name="Goldberg J."/>
            <person name="Griggs A."/>
            <person name="Gujja S."/>
            <person name="Hansen M."/>
            <person name="Heiman D."/>
            <person name="Howarth C."/>
            <person name="Larimer J."/>
            <person name="Lui A."/>
            <person name="MacDonald P.J.P."/>
            <person name="McCowen C."/>
            <person name="Montmayeur A."/>
            <person name="Murphy C."/>
            <person name="Neiman D."/>
            <person name="Pearson M."/>
            <person name="Priest M."/>
            <person name="Roberts A."/>
            <person name="Saif S."/>
            <person name="Shea T."/>
            <person name="Sisk P."/>
            <person name="Stolte C."/>
            <person name="Sykes S."/>
            <person name="Wortman J."/>
            <person name="Nusbaum C."/>
            <person name="Birren B."/>
        </authorList>
    </citation>
    <scope>NUCLEOTIDE SEQUENCE [LARGE SCALE GENOMIC DNA]</scope>
    <source>
        <strain evidence="5 6">F0424</strain>
    </source>
</reference>
<keyword evidence="3 4" id="KW-0012">Acyltransferase</keyword>
<dbReference type="EC" id="2.3.1.-" evidence="4"/>
<dbReference type="GO" id="GO:0046353">
    <property type="term" value="F:aminoglycoside 3-N-acetyltransferase activity"/>
    <property type="evidence" value="ECO:0007669"/>
    <property type="project" value="UniProtKB-EC"/>
</dbReference>
<dbReference type="PANTHER" id="PTHR11104">
    <property type="entry name" value="AMINOGLYCOSIDE N3-ACETYLTRANSFERASE"/>
    <property type="match status" value="1"/>
</dbReference>
<proteinExistence type="inferred from homology"/>
<dbReference type="SUPFAM" id="SSF110710">
    <property type="entry name" value="TTHA0583/YokD-like"/>
    <property type="match status" value="1"/>
</dbReference>
<evidence type="ECO:0000313" key="6">
    <source>
        <dbReference type="Proteomes" id="UP000006415"/>
    </source>
</evidence>
<dbReference type="InterPro" id="IPR028345">
    <property type="entry name" value="Antibiotic_NAT-like"/>
</dbReference>
<keyword evidence="6" id="KW-1185">Reference proteome</keyword>
<comment type="similarity">
    <text evidence="1 4">Belongs to the antibiotic N-acetyltransferase family.</text>
</comment>
<evidence type="ECO:0000313" key="5">
    <source>
        <dbReference type="EMBL" id="EJD64717.1"/>
    </source>
</evidence>
<comment type="caution">
    <text evidence="5">The sequence shown here is derived from an EMBL/GenBank/DDBJ whole genome shotgun (WGS) entry which is preliminary data.</text>
</comment>